<dbReference type="EMBL" id="GBRH01232198">
    <property type="protein sequence ID" value="JAD65697.1"/>
    <property type="molecule type" value="Transcribed_RNA"/>
</dbReference>
<evidence type="ECO:0000313" key="1">
    <source>
        <dbReference type="EMBL" id="JAD65697.1"/>
    </source>
</evidence>
<dbReference type="AlphaFoldDB" id="A0A0A9C2D8"/>
<proteinExistence type="predicted"/>
<organism evidence="1">
    <name type="scientific">Arundo donax</name>
    <name type="common">Giant reed</name>
    <name type="synonym">Donax arundinaceus</name>
    <dbReference type="NCBI Taxonomy" id="35708"/>
    <lineage>
        <taxon>Eukaryota</taxon>
        <taxon>Viridiplantae</taxon>
        <taxon>Streptophyta</taxon>
        <taxon>Embryophyta</taxon>
        <taxon>Tracheophyta</taxon>
        <taxon>Spermatophyta</taxon>
        <taxon>Magnoliopsida</taxon>
        <taxon>Liliopsida</taxon>
        <taxon>Poales</taxon>
        <taxon>Poaceae</taxon>
        <taxon>PACMAD clade</taxon>
        <taxon>Arundinoideae</taxon>
        <taxon>Arundineae</taxon>
        <taxon>Arundo</taxon>
    </lineage>
</organism>
<reference evidence="1" key="2">
    <citation type="journal article" date="2015" name="Data Brief">
        <title>Shoot transcriptome of the giant reed, Arundo donax.</title>
        <authorList>
            <person name="Barrero R.A."/>
            <person name="Guerrero F.D."/>
            <person name="Moolhuijzen P."/>
            <person name="Goolsby J.A."/>
            <person name="Tidwell J."/>
            <person name="Bellgard S.E."/>
            <person name="Bellgard M.I."/>
        </authorList>
    </citation>
    <scope>NUCLEOTIDE SEQUENCE</scope>
    <source>
        <tissue evidence="1">Shoot tissue taken approximately 20 cm above the soil surface</tissue>
    </source>
</reference>
<accession>A0A0A9C2D8</accession>
<name>A0A0A9C2D8_ARUDO</name>
<sequence length="40" mass="4630">MNQSSCMQLVRLFDGFTTIFPQIYPVSFCQRLKASTLRDS</sequence>
<protein>
    <submittedName>
        <fullName evidence="1">Uncharacterized protein</fullName>
    </submittedName>
</protein>
<reference evidence="1" key="1">
    <citation type="submission" date="2014-09" db="EMBL/GenBank/DDBJ databases">
        <authorList>
            <person name="Magalhaes I.L.F."/>
            <person name="Oliveira U."/>
            <person name="Santos F.R."/>
            <person name="Vidigal T.H.D.A."/>
            <person name="Brescovit A.D."/>
            <person name="Santos A.J."/>
        </authorList>
    </citation>
    <scope>NUCLEOTIDE SEQUENCE</scope>
    <source>
        <tissue evidence="1">Shoot tissue taken approximately 20 cm above the soil surface</tissue>
    </source>
</reference>